<dbReference type="Proteomes" id="UP001162483">
    <property type="component" value="Unassembled WGS sequence"/>
</dbReference>
<evidence type="ECO:0000256" key="1">
    <source>
        <dbReference type="SAM" id="MobiDB-lite"/>
    </source>
</evidence>
<dbReference type="CDD" id="cd07765">
    <property type="entry name" value="KRAB_A-box"/>
    <property type="match status" value="1"/>
</dbReference>
<evidence type="ECO:0000313" key="3">
    <source>
        <dbReference type="EMBL" id="CAI9568477.1"/>
    </source>
</evidence>
<keyword evidence="4" id="KW-1185">Reference proteome</keyword>
<evidence type="ECO:0000259" key="2">
    <source>
        <dbReference type="Pfam" id="PF01352"/>
    </source>
</evidence>
<dbReference type="InterPro" id="IPR036051">
    <property type="entry name" value="KRAB_dom_sf"/>
</dbReference>
<accession>A0ABN9DAF3</accession>
<dbReference type="Pfam" id="PF01352">
    <property type="entry name" value="KRAB"/>
    <property type="match status" value="1"/>
</dbReference>
<sequence>MEEEQSRITGRILNLTLEIIYLLTGEECIIVKKPFDHMTHVSQHWRRKLSTMTDPPTYSLIAKINNGKKILEVIQKIIELLTGEVPIRCQDVTVYFSMEEWEYIEGHKDIYKDLMMEDHPPLTSQDGSSNGNPPERCPRPLYSRDSTQEHQEVPQDD</sequence>
<protein>
    <recommendedName>
        <fullName evidence="2">KRAB domain-containing protein</fullName>
    </recommendedName>
</protein>
<feature type="region of interest" description="Disordered" evidence="1">
    <location>
        <begin position="117"/>
        <end position="157"/>
    </location>
</feature>
<organism evidence="3 4">
    <name type="scientific">Staurois parvus</name>
    <dbReference type="NCBI Taxonomy" id="386267"/>
    <lineage>
        <taxon>Eukaryota</taxon>
        <taxon>Metazoa</taxon>
        <taxon>Chordata</taxon>
        <taxon>Craniata</taxon>
        <taxon>Vertebrata</taxon>
        <taxon>Euteleostomi</taxon>
        <taxon>Amphibia</taxon>
        <taxon>Batrachia</taxon>
        <taxon>Anura</taxon>
        <taxon>Neobatrachia</taxon>
        <taxon>Ranoidea</taxon>
        <taxon>Ranidae</taxon>
        <taxon>Staurois</taxon>
    </lineage>
</organism>
<comment type="caution">
    <text evidence="3">The sequence shown here is derived from an EMBL/GenBank/DDBJ whole genome shotgun (WGS) entry which is preliminary data.</text>
</comment>
<feature type="non-terminal residue" evidence="3">
    <location>
        <position position="157"/>
    </location>
</feature>
<feature type="compositionally biased region" description="Basic and acidic residues" evidence="1">
    <location>
        <begin position="146"/>
        <end position="157"/>
    </location>
</feature>
<gene>
    <name evidence="3" type="ORF">SPARVUS_LOCUS6723948</name>
</gene>
<reference evidence="3" key="1">
    <citation type="submission" date="2023-05" db="EMBL/GenBank/DDBJ databases">
        <authorList>
            <person name="Stuckert A."/>
        </authorList>
    </citation>
    <scope>NUCLEOTIDE SEQUENCE</scope>
</reference>
<evidence type="ECO:0000313" key="4">
    <source>
        <dbReference type="Proteomes" id="UP001162483"/>
    </source>
</evidence>
<feature type="domain" description="KRAB" evidence="2">
    <location>
        <begin position="89"/>
        <end position="124"/>
    </location>
</feature>
<proteinExistence type="predicted"/>
<name>A0ABN9DAF3_9NEOB</name>
<dbReference type="InterPro" id="IPR001909">
    <property type="entry name" value="KRAB"/>
</dbReference>
<dbReference type="SUPFAM" id="SSF109640">
    <property type="entry name" value="KRAB domain (Kruppel-associated box)"/>
    <property type="match status" value="1"/>
</dbReference>
<dbReference type="EMBL" id="CATNWA010014174">
    <property type="protein sequence ID" value="CAI9568477.1"/>
    <property type="molecule type" value="Genomic_DNA"/>
</dbReference>
<feature type="compositionally biased region" description="Polar residues" evidence="1">
    <location>
        <begin position="122"/>
        <end position="132"/>
    </location>
</feature>
<dbReference type="Gene3D" id="6.10.140.140">
    <property type="match status" value="1"/>
</dbReference>